<name>A0A2U8UUT9_9CAUD</name>
<dbReference type="KEGG" id="vg:54992572"/>
<feature type="region of interest" description="Disordered" evidence="1">
    <location>
        <begin position="1"/>
        <end position="20"/>
    </location>
</feature>
<evidence type="ECO:0000313" key="2">
    <source>
        <dbReference type="EMBL" id="AWN07776.1"/>
    </source>
</evidence>
<reference evidence="3" key="1">
    <citation type="submission" date="2018-04" db="EMBL/GenBank/DDBJ databases">
        <authorList>
            <person name="Go L.Y."/>
            <person name="Mitchell J.A."/>
        </authorList>
    </citation>
    <scope>NUCLEOTIDE SEQUENCE [LARGE SCALE GENOMIC DNA]</scope>
</reference>
<feature type="compositionally biased region" description="Basic residues" evidence="1">
    <location>
        <begin position="7"/>
        <end position="16"/>
    </location>
</feature>
<keyword evidence="3" id="KW-1185">Reference proteome</keyword>
<evidence type="ECO:0000256" key="1">
    <source>
        <dbReference type="SAM" id="MobiDB-lite"/>
    </source>
</evidence>
<evidence type="ECO:0000313" key="3">
    <source>
        <dbReference type="Proteomes" id="UP000247284"/>
    </source>
</evidence>
<dbReference type="GeneID" id="54992572"/>
<sequence>MIAMKGSSRKKRTPAKKARETFVHVQEQTMWHLVRRDKHEVVLKAVFSSETRRPKPLTFARDYKSFDAKAGRA</sequence>
<dbReference type="Proteomes" id="UP000247284">
    <property type="component" value="Segment"/>
</dbReference>
<dbReference type="EMBL" id="MH183162">
    <property type="protein sequence ID" value="AWN07776.1"/>
    <property type="molecule type" value="Genomic_DNA"/>
</dbReference>
<organism evidence="2 3">
    <name type="scientific">Microbacterium phage Hendrix</name>
    <dbReference type="NCBI Taxonomy" id="2182341"/>
    <lineage>
        <taxon>Viruses</taxon>
        <taxon>Duplodnaviria</taxon>
        <taxon>Heunggongvirae</taxon>
        <taxon>Uroviricota</taxon>
        <taxon>Caudoviricetes</taxon>
        <taxon>Rogerhendrixvirus</taxon>
        <taxon>Rogerhendrixvirus hendrix</taxon>
    </lineage>
</organism>
<protein>
    <submittedName>
        <fullName evidence="2">Uncharacterized protein</fullName>
    </submittedName>
</protein>
<accession>A0A2U8UUT9</accession>
<dbReference type="RefSeq" id="YP_009802043.1">
    <property type="nucleotide sequence ID" value="NC_047977.1"/>
</dbReference>
<gene>
    <name evidence="2" type="primary">105</name>
    <name evidence="2" type="ORF">PBI_HENDRIX_105</name>
</gene>
<proteinExistence type="predicted"/>